<feature type="compositionally biased region" description="Basic and acidic residues" evidence="1">
    <location>
        <begin position="48"/>
        <end position="71"/>
    </location>
</feature>
<accession>A0A2X2LNF5</accession>
<dbReference type="GeneID" id="97180231"/>
<dbReference type="Proteomes" id="UP000251241">
    <property type="component" value="Unassembled WGS sequence"/>
</dbReference>
<feature type="compositionally biased region" description="Basic and acidic residues" evidence="1">
    <location>
        <begin position="86"/>
        <end position="100"/>
    </location>
</feature>
<reference evidence="2 3" key="1">
    <citation type="submission" date="2018-06" db="EMBL/GenBank/DDBJ databases">
        <authorList>
            <consortium name="Pathogen Informatics"/>
            <person name="Doyle S."/>
        </authorList>
    </citation>
    <scope>NUCLEOTIDE SEQUENCE [LARGE SCALE GENOMIC DNA]</scope>
    <source>
        <strain evidence="2 3">NCTC11343</strain>
    </source>
</reference>
<protein>
    <submittedName>
        <fullName evidence="2">Uncharacterized protein</fullName>
    </submittedName>
</protein>
<dbReference type="EMBL" id="UAUU01000011">
    <property type="protein sequence ID" value="SPZ94629.1"/>
    <property type="molecule type" value="Genomic_DNA"/>
</dbReference>
<proteinExistence type="predicted"/>
<feature type="compositionally biased region" description="Basic and acidic residues" evidence="1">
    <location>
        <begin position="108"/>
        <end position="118"/>
    </location>
</feature>
<evidence type="ECO:0000256" key="1">
    <source>
        <dbReference type="SAM" id="MobiDB-lite"/>
    </source>
</evidence>
<name>A0A2X2LNF5_SPHMU</name>
<sequence>MKKIFNKVGQVLQLLLAAPVKLPAKVGNVLKYLALGLGIVETVLDEAKSHSEIDDGKEPQEGKYNPDDGERNQSAMDDTMSAAESPTDKDASVGVRENKSVKNGSENTVERSAMDESE</sequence>
<dbReference type="RefSeq" id="WP_112376323.1">
    <property type="nucleotide sequence ID" value="NZ_CP069793.1"/>
</dbReference>
<dbReference type="AlphaFoldDB" id="A0A2X2LNF5"/>
<organism evidence="2 3">
    <name type="scientific">Sphingobacterium multivorum</name>
    <dbReference type="NCBI Taxonomy" id="28454"/>
    <lineage>
        <taxon>Bacteria</taxon>
        <taxon>Pseudomonadati</taxon>
        <taxon>Bacteroidota</taxon>
        <taxon>Sphingobacteriia</taxon>
        <taxon>Sphingobacteriales</taxon>
        <taxon>Sphingobacteriaceae</taxon>
        <taxon>Sphingobacterium</taxon>
    </lineage>
</organism>
<evidence type="ECO:0000313" key="3">
    <source>
        <dbReference type="Proteomes" id="UP000251241"/>
    </source>
</evidence>
<gene>
    <name evidence="2" type="ORF">NCTC11343_05439</name>
</gene>
<evidence type="ECO:0000313" key="2">
    <source>
        <dbReference type="EMBL" id="SPZ94629.1"/>
    </source>
</evidence>
<feature type="region of interest" description="Disordered" evidence="1">
    <location>
        <begin position="48"/>
        <end position="118"/>
    </location>
</feature>